<dbReference type="InterPro" id="IPR036291">
    <property type="entry name" value="NAD(P)-bd_dom_sf"/>
</dbReference>
<reference evidence="1" key="2">
    <citation type="journal article" date="2021" name="PeerJ">
        <title>Extensive microbial diversity within the chicken gut microbiome revealed by metagenomics and culture.</title>
        <authorList>
            <person name="Gilroy R."/>
            <person name="Ravi A."/>
            <person name="Getino M."/>
            <person name="Pursley I."/>
            <person name="Horton D.L."/>
            <person name="Alikhan N.F."/>
            <person name="Baker D."/>
            <person name="Gharbi K."/>
            <person name="Hall N."/>
            <person name="Watson M."/>
            <person name="Adriaenssens E.M."/>
            <person name="Foster-Nyarko E."/>
            <person name="Jarju S."/>
            <person name="Secka A."/>
            <person name="Antonio M."/>
            <person name="Oren A."/>
            <person name="Chaudhuri R.R."/>
            <person name="La Ragione R."/>
            <person name="Hildebrand F."/>
            <person name="Pallen M.J."/>
        </authorList>
    </citation>
    <scope>NUCLEOTIDE SEQUENCE</scope>
    <source>
        <strain evidence="1">E3-2379</strain>
    </source>
</reference>
<evidence type="ECO:0000313" key="2">
    <source>
        <dbReference type="Proteomes" id="UP000823618"/>
    </source>
</evidence>
<dbReference type="SUPFAM" id="SSF51735">
    <property type="entry name" value="NAD(P)-binding Rossmann-fold domains"/>
    <property type="match status" value="1"/>
</dbReference>
<proteinExistence type="predicted"/>
<comment type="caution">
    <text evidence="1">The sequence shown here is derived from an EMBL/GenBank/DDBJ whole genome shotgun (WGS) entry which is preliminary data.</text>
</comment>
<dbReference type="Proteomes" id="UP000823618">
    <property type="component" value="Unassembled WGS sequence"/>
</dbReference>
<dbReference type="EMBL" id="JADIML010000119">
    <property type="protein sequence ID" value="MBO8463112.1"/>
    <property type="molecule type" value="Genomic_DNA"/>
</dbReference>
<dbReference type="AlphaFoldDB" id="A0A9D9N7F4"/>
<reference evidence="1" key="1">
    <citation type="submission" date="2020-10" db="EMBL/GenBank/DDBJ databases">
        <authorList>
            <person name="Gilroy R."/>
        </authorList>
    </citation>
    <scope>NUCLEOTIDE SEQUENCE</scope>
    <source>
        <strain evidence="1">E3-2379</strain>
    </source>
</reference>
<protein>
    <submittedName>
        <fullName evidence="1">L-lactate dehydrogenase</fullName>
    </submittedName>
</protein>
<accession>A0A9D9N7F4</accession>
<feature type="non-terminal residue" evidence="1">
    <location>
        <position position="32"/>
    </location>
</feature>
<evidence type="ECO:0000313" key="1">
    <source>
        <dbReference type="EMBL" id="MBO8463112.1"/>
    </source>
</evidence>
<gene>
    <name evidence="1" type="ORF">IAC13_04190</name>
</gene>
<name>A0A9D9N7F4_9FIRM</name>
<sequence>MNRQKCAIIGCGAVGATIAFQLVNSGLFNEIV</sequence>
<organism evidence="1 2">
    <name type="scientific">Candidatus Scybalomonas excrementavium</name>
    <dbReference type="NCBI Taxonomy" id="2840943"/>
    <lineage>
        <taxon>Bacteria</taxon>
        <taxon>Bacillati</taxon>
        <taxon>Bacillota</taxon>
        <taxon>Clostridia</taxon>
        <taxon>Lachnospirales</taxon>
        <taxon>Lachnospiraceae</taxon>
        <taxon>Lachnospiraceae incertae sedis</taxon>
        <taxon>Candidatus Scybalomonas</taxon>
    </lineage>
</organism>
<dbReference type="Gene3D" id="3.40.50.720">
    <property type="entry name" value="NAD(P)-binding Rossmann-like Domain"/>
    <property type="match status" value="1"/>
</dbReference>